<dbReference type="Pfam" id="PF00672">
    <property type="entry name" value="HAMP"/>
    <property type="match status" value="1"/>
</dbReference>
<dbReference type="InterPro" id="IPR036890">
    <property type="entry name" value="HATPase_C_sf"/>
</dbReference>
<dbReference type="SMART" id="SM00304">
    <property type="entry name" value="HAMP"/>
    <property type="match status" value="1"/>
</dbReference>
<evidence type="ECO:0000256" key="5">
    <source>
        <dbReference type="ARBA" id="ARBA00022553"/>
    </source>
</evidence>
<comment type="catalytic activity">
    <reaction evidence="1">
        <text>ATP + protein L-histidine = ADP + protein N-phospho-L-histidine.</text>
        <dbReference type="EC" id="2.7.13.3"/>
    </reaction>
</comment>
<feature type="domain" description="Response regulatory" evidence="16">
    <location>
        <begin position="839"/>
        <end position="957"/>
    </location>
</feature>
<protein>
    <recommendedName>
        <fullName evidence="3">histidine kinase</fullName>
        <ecNumber evidence="3">2.7.13.3</ecNumber>
    </recommendedName>
</protein>
<keyword evidence="19" id="KW-1185">Reference proteome</keyword>
<evidence type="ECO:0000256" key="11">
    <source>
        <dbReference type="ARBA" id="ARBA00023136"/>
    </source>
</evidence>
<dbReference type="PROSITE" id="PS50109">
    <property type="entry name" value="HIS_KIN"/>
    <property type="match status" value="1"/>
</dbReference>
<keyword evidence="10" id="KW-0902">Two-component regulatory system</keyword>
<feature type="coiled-coil region" evidence="13">
    <location>
        <begin position="249"/>
        <end position="304"/>
    </location>
</feature>
<dbReference type="SMART" id="SM00387">
    <property type="entry name" value="HATPase_c"/>
    <property type="match status" value="1"/>
</dbReference>
<evidence type="ECO:0000256" key="3">
    <source>
        <dbReference type="ARBA" id="ARBA00012438"/>
    </source>
</evidence>
<dbReference type="InterPro" id="IPR003660">
    <property type="entry name" value="HAMP_dom"/>
</dbReference>
<feature type="domain" description="Histidine kinase" evidence="15">
    <location>
        <begin position="618"/>
        <end position="832"/>
    </location>
</feature>
<dbReference type="PANTHER" id="PTHR43711">
    <property type="entry name" value="TWO-COMPONENT HISTIDINE KINASE"/>
    <property type="match status" value="1"/>
</dbReference>
<dbReference type="PROSITE" id="PS50885">
    <property type="entry name" value="HAMP"/>
    <property type="match status" value="1"/>
</dbReference>
<keyword evidence="6" id="KW-0808">Transferase</keyword>
<keyword evidence="14" id="KW-1133">Transmembrane helix</keyword>
<evidence type="ECO:0000259" key="15">
    <source>
        <dbReference type="PROSITE" id="PS50109"/>
    </source>
</evidence>
<dbReference type="EC" id="2.7.13.3" evidence="3"/>
<dbReference type="InterPro" id="IPR011006">
    <property type="entry name" value="CheY-like_superfamily"/>
</dbReference>
<accession>A0A5R9G4Z8</accession>
<dbReference type="InterPro" id="IPR001789">
    <property type="entry name" value="Sig_transdc_resp-reg_receiver"/>
</dbReference>
<evidence type="ECO:0000256" key="4">
    <source>
        <dbReference type="ARBA" id="ARBA00022475"/>
    </source>
</evidence>
<dbReference type="FunFam" id="1.10.287.130:FF:000001">
    <property type="entry name" value="Two-component sensor histidine kinase"/>
    <property type="match status" value="1"/>
</dbReference>
<dbReference type="InterPro" id="IPR003661">
    <property type="entry name" value="HisK_dim/P_dom"/>
</dbReference>
<evidence type="ECO:0000256" key="7">
    <source>
        <dbReference type="ARBA" id="ARBA00022741"/>
    </source>
</evidence>
<dbReference type="SUPFAM" id="SSF55874">
    <property type="entry name" value="ATPase domain of HSP90 chaperone/DNA topoisomerase II/histidine kinase"/>
    <property type="match status" value="1"/>
</dbReference>
<dbReference type="OrthoDB" id="9813151at2"/>
<organism evidence="18 19">
    <name type="scientific">Paenibacillus antri</name>
    <dbReference type="NCBI Taxonomy" id="2582848"/>
    <lineage>
        <taxon>Bacteria</taxon>
        <taxon>Bacillati</taxon>
        <taxon>Bacillota</taxon>
        <taxon>Bacilli</taxon>
        <taxon>Bacillales</taxon>
        <taxon>Paenibacillaceae</taxon>
        <taxon>Paenibacillus</taxon>
    </lineage>
</organism>
<dbReference type="Gene3D" id="6.10.340.10">
    <property type="match status" value="1"/>
</dbReference>
<feature type="domain" description="HAMP" evidence="17">
    <location>
        <begin position="205"/>
        <end position="257"/>
    </location>
</feature>
<evidence type="ECO:0000256" key="9">
    <source>
        <dbReference type="ARBA" id="ARBA00022840"/>
    </source>
</evidence>
<dbReference type="PRINTS" id="PR00344">
    <property type="entry name" value="BCTRLSENSOR"/>
</dbReference>
<dbReference type="PROSITE" id="PS50110">
    <property type="entry name" value="RESPONSE_REGULATORY"/>
    <property type="match status" value="1"/>
</dbReference>
<reference evidence="18 19" key="1">
    <citation type="submission" date="2019-05" db="EMBL/GenBank/DDBJ databases">
        <authorList>
            <person name="Narsing Rao M.P."/>
            <person name="Li W.J."/>
        </authorList>
    </citation>
    <scope>NUCLEOTIDE SEQUENCE [LARGE SCALE GENOMIC DNA]</scope>
    <source>
        <strain evidence="18 19">SYSU_K30003</strain>
    </source>
</reference>
<feature type="transmembrane region" description="Helical" evidence="14">
    <location>
        <begin position="18"/>
        <end position="37"/>
    </location>
</feature>
<dbReference type="Gene3D" id="3.40.50.2300">
    <property type="match status" value="1"/>
</dbReference>
<dbReference type="GO" id="GO:0005524">
    <property type="term" value="F:ATP binding"/>
    <property type="evidence" value="ECO:0007669"/>
    <property type="project" value="UniProtKB-KW"/>
</dbReference>
<evidence type="ECO:0000256" key="13">
    <source>
        <dbReference type="SAM" id="Coils"/>
    </source>
</evidence>
<feature type="coiled-coil region" evidence="13">
    <location>
        <begin position="152"/>
        <end position="179"/>
    </location>
</feature>
<keyword evidence="8" id="KW-0418">Kinase</keyword>
<feature type="coiled-coil region" evidence="13">
    <location>
        <begin position="454"/>
        <end position="488"/>
    </location>
</feature>
<keyword evidence="11 14" id="KW-0472">Membrane</keyword>
<dbReference type="CDD" id="cd00082">
    <property type="entry name" value="HisKA"/>
    <property type="match status" value="1"/>
</dbReference>
<dbReference type="SMART" id="SM00388">
    <property type="entry name" value="HisKA"/>
    <property type="match status" value="1"/>
</dbReference>
<dbReference type="InterPro" id="IPR005467">
    <property type="entry name" value="His_kinase_dom"/>
</dbReference>
<evidence type="ECO:0000313" key="18">
    <source>
        <dbReference type="EMBL" id="TLS51432.1"/>
    </source>
</evidence>
<keyword evidence="9" id="KW-0067">ATP-binding</keyword>
<dbReference type="CDD" id="cd00075">
    <property type="entry name" value="HATPase"/>
    <property type="match status" value="1"/>
</dbReference>
<evidence type="ECO:0000259" key="17">
    <source>
        <dbReference type="PROSITE" id="PS50885"/>
    </source>
</evidence>
<dbReference type="Pfam" id="PF00512">
    <property type="entry name" value="HisKA"/>
    <property type="match status" value="1"/>
</dbReference>
<proteinExistence type="predicted"/>
<keyword evidence="4" id="KW-1003">Cell membrane</keyword>
<dbReference type="Gene3D" id="1.10.287.130">
    <property type="match status" value="1"/>
</dbReference>
<evidence type="ECO:0000256" key="14">
    <source>
        <dbReference type="SAM" id="Phobius"/>
    </source>
</evidence>
<keyword evidence="5 12" id="KW-0597">Phosphoprotein</keyword>
<dbReference type="Gene3D" id="3.30.450.20">
    <property type="entry name" value="PAS domain"/>
    <property type="match status" value="1"/>
</dbReference>
<dbReference type="InterPro" id="IPR036097">
    <property type="entry name" value="HisK_dim/P_sf"/>
</dbReference>
<dbReference type="EMBL" id="VCIW01000009">
    <property type="protein sequence ID" value="TLS51432.1"/>
    <property type="molecule type" value="Genomic_DNA"/>
</dbReference>
<dbReference type="Pfam" id="PF02518">
    <property type="entry name" value="HATPase_c"/>
    <property type="match status" value="1"/>
</dbReference>
<sequence>MDWLKGKDKLGRRANRRIYGLVLALIACVVALGTIAGGELRRTGREIEVGFGEQQALEELQVQFDRVVMNVRGYIAYGNTGFLQDVEVERVRFENRLATADSDTAAMEEIATLWREYDGLIDEAVGYKAEGDADALSALSRERTTPAIDRINALIEELLSEKEKELRGLMEESRRVSERLIWGVLVFAVLMFGWVAVSLHRFFQASVIQPLSVLGRSFERLSRGVSARLPDDYRDDEIGAVYRGFNFMTGELERRQDELEQSNAELAAQRDELEAQNEEIMAQQEEQERTLRKLTERERDLELLTRYQERLTGFTEMETFLEAGVSAMLNALGLDAALVVHRPAGGSDARLLHAVGYPATLADLENGQGRLYGPADRVFRERTILTLRRPVTGDERGLHRGYEEAVDHYCPLLDDELAPIGFLLLTGYGSKSAEPAFLRVIAGVAKQFSIAFHAQLLNEDRRRQAAELETLNVELEHEQQRLRSQRDLVQGIVQSIHEGLIMCDYGIVRFANPTADAFFGMAADRGAGVAQFCERLERGSDGTLTGLYRKLTALQEGAAEELHARFSYRPAEDSALRHYELHANVLESGASNRQLLLVFRDRTEEEKADEAKNEFVSIVSHELRTPLSSIMGFMEILLHREVAKEKQRKYLETVYKESQRLSHLIGDFLDLQRMESGKQTYHLTPIAVEPWLRELVEGWKGQWPHRIELRLETDAPYVVGDADRLTQVMHNLISNAMKYSPGQDRIVVRVRTEGERCVIDVTDFGLGIPEEAKPKLFTKFYRVDNSDRRQIGGTGLGLSVVKEIVEAHEGAMSFDSELGAGSTFTVSLPLYEVPSVEGRVVVVEDDTNASGLIAVAFEKLGLSIRPFATAEAAALALRRSDAEARPALCIVDVQLGGRQSGWDFLAEIRETPAAQDVPIVLTTVLDPPQGFHETPRMRYLRKPFTVERLLQVAKQALDGEPL</sequence>
<dbReference type="GO" id="GO:0000155">
    <property type="term" value="F:phosphorelay sensor kinase activity"/>
    <property type="evidence" value="ECO:0007669"/>
    <property type="project" value="InterPro"/>
</dbReference>
<dbReference type="InterPro" id="IPR003594">
    <property type="entry name" value="HATPase_dom"/>
</dbReference>
<dbReference type="InterPro" id="IPR050736">
    <property type="entry name" value="Sensor_HK_Regulatory"/>
</dbReference>
<dbReference type="FunFam" id="3.30.565.10:FF:000006">
    <property type="entry name" value="Sensor histidine kinase WalK"/>
    <property type="match status" value="1"/>
</dbReference>
<keyword evidence="13" id="KW-0175">Coiled coil</keyword>
<dbReference type="SUPFAM" id="SSF52172">
    <property type="entry name" value="CheY-like"/>
    <property type="match status" value="1"/>
</dbReference>
<gene>
    <name evidence="18" type="ORF">FE782_15075</name>
</gene>
<keyword evidence="7" id="KW-0547">Nucleotide-binding</keyword>
<dbReference type="Pfam" id="PF00072">
    <property type="entry name" value="Response_reg"/>
    <property type="match status" value="1"/>
</dbReference>
<evidence type="ECO:0000256" key="8">
    <source>
        <dbReference type="ARBA" id="ARBA00022777"/>
    </source>
</evidence>
<dbReference type="PANTHER" id="PTHR43711:SF1">
    <property type="entry name" value="HISTIDINE KINASE 1"/>
    <property type="match status" value="1"/>
</dbReference>
<dbReference type="Proteomes" id="UP000309676">
    <property type="component" value="Unassembled WGS sequence"/>
</dbReference>
<dbReference type="SMART" id="SM00448">
    <property type="entry name" value="REC"/>
    <property type="match status" value="1"/>
</dbReference>
<comment type="subcellular location">
    <subcellularLocation>
        <location evidence="2">Cell membrane</location>
        <topology evidence="2">Multi-pass membrane protein</topology>
    </subcellularLocation>
</comment>
<name>A0A5R9G4Z8_9BACL</name>
<dbReference type="SUPFAM" id="SSF47384">
    <property type="entry name" value="Homodimeric domain of signal transducing histidine kinase"/>
    <property type="match status" value="1"/>
</dbReference>
<dbReference type="RefSeq" id="WP_138195044.1">
    <property type="nucleotide sequence ID" value="NZ_VCIW01000009.1"/>
</dbReference>
<dbReference type="CDD" id="cd06225">
    <property type="entry name" value="HAMP"/>
    <property type="match status" value="1"/>
</dbReference>
<dbReference type="PROSITE" id="PS51257">
    <property type="entry name" value="PROKAR_LIPOPROTEIN"/>
    <property type="match status" value="1"/>
</dbReference>
<keyword evidence="14" id="KW-0812">Transmembrane</keyword>
<feature type="modified residue" description="4-aspartylphosphate" evidence="12">
    <location>
        <position position="892"/>
    </location>
</feature>
<evidence type="ECO:0000256" key="2">
    <source>
        <dbReference type="ARBA" id="ARBA00004651"/>
    </source>
</evidence>
<feature type="transmembrane region" description="Helical" evidence="14">
    <location>
        <begin position="180"/>
        <end position="203"/>
    </location>
</feature>
<dbReference type="InterPro" id="IPR004358">
    <property type="entry name" value="Sig_transdc_His_kin-like_C"/>
</dbReference>
<dbReference type="GO" id="GO:0005886">
    <property type="term" value="C:plasma membrane"/>
    <property type="evidence" value="ECO:0007669"/>
    <property type="project" value="UniProtKB-SubCell"/>
</dbReference>
<evidence type="ECO:0000256" key="10">
    <source>
        <dbReference type="ARBA" id="ARBA00023012"/>
    </source>
</evidence>
<dbReference type="AlphaFoldDB" id="A0A5R9G4Z8"/>
<evidence type="ECO:0000259" key="16">
    <source>
        <dbReference type="PROSITE" id="PS50110"/>
    </source>
</evidence>
<evidence type="ECO:0000256" key="12">
    <source>
        <dbReference type="PROSITE-ProRule" id="PRU00169"/>
    </source>
</evidence>
<comment type="caution">
    <text evidence="18">The sequence shown here is derived from an EMBL/GenBank/DDBJ whole genome shotgun (WGS) entry which is preliminary data.</text>
</comment>
<evidence type="ECO:0000256" key="1">
    <source>
        <dbReference type="ARBA" id="ARBA00000085"/>
    </source>
</evidence>
<evidence type="ECO:0000313" key="19">
    <source>
        <dbReference type="Proteomes" id="UP000309676"/>
    </source>
</evidence>
<dbReference type="Gene3D" id="3.30.565.10">
    <property type="entry name" value="Histidine kinase-like ATPase, C-terminal domain"/>
    <property type="match status" value="1"/>
</dbReference>
<evidence type="ECO:0000256" key="6">
    <source>
        <dbReference type="ARBA" id="ARBA00022679"/>
    </source>
</evidence>